<organism evidence="3 4">
    <name type="scientific">Acaromyces ingoldii</name>
    <dbReference type="NCBI Taxonomy" id="215250"/>
    <lineage>
        <taxon>Eukaryota</taxon>
        <taxon>Fungi</taxon>
        <taxon>Dikarya</taxon>
        <taxon>Basidiomycota</taxon>
        <taxon>Ustilaginomycotina</taxon>
        <taxon>Exobasidiomycetes</taxon>
        <taxon>Exobasidiales</taxon>
        <taxon>Cryptobasidiaceae</taxon>
        <taxon>Acaromyces</taxon>
    </lineage>
</organism>
<name>A0A316YKI9_9BASI</name>
<feature type="compositionally biased region" description="Acidic residues" evidence="1">
    <location>
        <begin position="32"/>
        <end position="47"/>
    </location>
</feature>
<dbReference type="InParanoid" id="A0A316YKI9"/>
<dbReference type="Proteomes" id="UP000245768">
    <property type="component" value="Unassembled WGS sequence"/>
</dbReference>
<feature type="signal peptide" evidence="2">
    <location>
        <begin position="1"/>
        <end position="29"/>
    </location>
</feature>
<sequence>MAAITRFAFFYKLFALLLLLLLLTSVTQAVGSDDEGGSGGGSDDEVEITTKSNQRIKDEQTEAQHTIVASLKDHFIKKPGSSVSRDSSGSSSLDETTVNPEIFELNRSFRSSSLGDDSGSLSDSTFGFQSEPVSDGEEELETPPHRHSGSRKSSSPSSLKKVFRLGKSKLFKGGGSGSSN</sequence>
<proteinExistence type="predicted"/>
<dbReference type="EMBL" id="KZ819637">
    <property type="protein sequence ID" value="PWN89148.1"/>
    <property type="molecule type" value="Genomic_DNA"/>
</dbReference>
<evidence type="ECO:0000313" key="4">
    <source>
        <dbReference type="Proteomes" id="UP000245768"/>
    </source>
</evidence>
<feature type="region of interest" description="Disordered" evidence="1">
    <location>
        <begin position="109"/>
        <end position="159"/>
    </location>
</feature>
<protein>
    <submittedName>
        <fullName evidence="3">Uncharacterized protein</fullName>
    </submittedName>
</protein>
<reference evidence="3 4" key="1">
    <citation type="journal article" date="2018" name="Mol. Biol. Evol.">
        <title>Broad Genomic Sampling Reveals a Smut Pathogenic Ancestry of the Fungal Clade Ustilaginomycotina.</title>
        <authorList>
            <person name="Kijpornyongpan T."/>
            <person name="Mondo S.J."/>
            <person name="Barry K."/>
            <person name="Sandor L."/>
            <person name="Lee J."/>
            <person name="Lipzen A."/>
            <person name="Pangilinan J."/>
            <person name="LaButti K."/>
            <person name="Hainaut M."/>
            <person name="Henrissat B."/>
            <person name="Grigoriev I.V."/>
            <person name="Spatafora J.W."/>
            <person name="Aime M.C."/>
        </authorList>
    </citation>
    <scope>NUCLEOTIDE SEQUENCE [LARGE SCALE GENOMIC DNA]</scope>
    <source>
        <strain evidence="3 4">MCA 4198</strain>
    </source>
</reference>
<feature type="compositionally biased region" description="Low complexity" evidence="1">
    <location>
        <begin position="81"/>
        <end position="92"/>
    </location>
</feature>
<dbReference type="AlphaFoldDB" id="A0A316YKI9"/>
<feature type="region of interest" description="Disordered" evidence="1">
    <location>
        <begin position="32"/>
        <end position="97"/>
    </location>
</feature>
<accession>A0A316YKI9</accession>
<dbReference type="RefSeq" id="XP_025376346.1">
    <property type="nucleotide sequence ID" value="XM_025520058.1"/>
</dbReference>
<evidence type="ECO:0000256" key="2">
    <source>
        <dbReference type="SAM" id="SignalP"/>
    </source>
</evidence>
<gene>
    <name evidence="3" type="ORF">FA10DRAFT_261025</name>
</gene>
<feature type="chain" id="PRO_5016404542" evidence="2">
    <location>
        <begin position="30"/>
        <end position="180"/>
    </location>
</feature>
<dbReference type="GeneID" id="37041974"/>
<evidence type="ECO:0000256" key="1">
    <source>
        <dbReference type="SAM" id="MobiDB-lite"/>
    </source>
</evidence>
<evidence type="ECO:0000313" key="3">
    <source>
        <dbReference type="EMBL" id="PWN89148.1"/>
    </source>
</evidence>
<feature type="compositionally biased region" description="Low complexity" evidence="1">
    <location>
        <begin position="109"/>
        <end position="128"/>
    </location>
</feature>
<keyword evidence="2" id="KW-0732">Signal</keyword>
<keyword evidence="4" id="KW-1185">Reference proteome</keyword>